<accession>A0ABS2Y479</accession>
<dbReference type="InterPro" id="IPR040004">
    <property type="entry name" value="SMCO3"/>
</dbReference>
<reference evidence="1" key="1">
    <citation type="journal article" date="2021" name="Cell">
        <title>Tracing the genetic footprints of vertebrate landing in non-teleost ray-finned fishes.</title>
        <authorList>
            <person name="Bi X."/>
            <person name="Wang K."/>
            <person name="Yang L."/>
            <person name="Pan H."/>
            <person name="Jiang H."/>
            <person name="Wei Q."/>
            <person name="Fang M."/>
            <person name="Yu H."/>
            <person name="Zhu C."/>
            <person name="Cai Y."/>
            <person name="He Y."/>
            <person name="Gan X."/>
            <person name="Zeng H."/>
            <person name="Yu D."/>
            <person name="Zhu Y."/>
            <person name="Jiang H."/>
            <person name="Qiu Q."/>
            <person name="Yang H."/>
            <person name="Zhang Y.E."/>
            <person name="Wang W."/>
            <person name="Zhu M."/>
            <person name="He S."/>
            <person name="Zhang G."/>
        </authorList>
    </citation>
    <scope>NUCLEOTIDE SEQUENCE</scope>
    <source>
        <strain evidence="1">Pddl_001</strain>
    </source>
</reference>
<organism evidence="1 2">
    <name type="scientific">Polyodon spathula</name>
    <name type="common">North American paddlefish</name>
    <name type="synonym">Squalus spathula</name>
    <dbReference type="NCBI Taxonomy" id="7913"/>
    <lineage>
        <taxon>Eukaryota</taxon>
        <taxon>Metazoa</taxon>
        <taxon>Chordata</taxon>
        <taxon>Craniata</taxon>
        <taxon>Vertebrata</taxon>
        <taxon>Euteleostomi</taxon>
        <taxon>Actinopterygii</taxon>
        <taxon>Chondrostei</taxon>
        <taxon>Acipenseriformes</taxon>
        <taxon>Polyodontidae</taxon>
        <taxon>Polyodon</taxon>
    </lineage>
</organism>
<evidence type="ECO:0000313" key="2">
    <source>
        <dbReference type="Proteomes" id="UP001166093"/>
    </source>
</evidence>
<dbReference type="InterPro" id="IPR027895">
    <property type="entry name" value="DUF4533"/>
</dbReference>
<dbReference type="Pfam" id="PF15047">
    <property type="entry name" value="DUF4533"/>
    <property type="match status" value="1"/>
</dbReference>
<name>A0ABS2Y479_POLSP</name>
<gene>
    <name evidence="1" type="primary">Smco3</name>
    <name evidence="1" type="ORF">GTO93_0004345</name>
</gene>
<proteinExistence type="predicted"/>
<comment type="caution">
    <text evidence="1">The sequence shown here is derived from an EMBL/GenBank/DDBJ whole genome shotgun (WGS) entry which is preliminary data.</text>
</comment>
<protein>
    <submittedName>
        <fullName evidence="1">SMCO3 protein</fullName>
    </submittedName>
</protein>
<evidence type="ECO:0000313" key="1">
    <source>
        <dbReference type="EMBL" id="MBN3281290.1"/>
    </source>
</evidence>
<feature type="non-terminal residue" evidence="1">
    <location>
        <position position="1"/>
    </location>
</feature>
<dbReference type="PANTHER" id="PTHR35972">
    <property type="entry name" value="SINGLE-PASS MEMBRANE AND COILED-COIL DOMAIN-CONTAINING PROTEIN 3"/>
    <property type="match status" value="1"/>
</dbReference>
<feature type="non-terminal residue" evidence="1">
    <location>
        <position position="387"/>
    </location>
</feature>
<dbReference type="PANTHER" id="PTHR35972:SF1">
    <property type="entry name" value="SINGLE-PASS MEMBRANE AND COILED-COIL DOMAIN-CONTAINING PROTEIN 3"/>
    <property type="match status" value="1"/>
</dbReference>
<dbReference type="EMBL" id="JAAWVQ010107535">
    <property type="protein sequence ID" value="MBN3281290.1"/>
    <property type="molecule type" value="Genomic_DNA"/>
</dbReference>
<sequence length="387" mass="43210">MSWSDMFFPDNPRRREEVVRLSQELLCLMENNFQVTNRLSELLNQEIKTTSLGKISVDKHKSIRENCEVLIGTIRSIQDEVAKMDVKLRERLEPALYQKLHNLTIPISDRINIAGRVLRSAFGILTSSTAVIELINKAATLGRIVISLGRMSTCVVATVTAGVLGLGIDMIASAILGVIERGNLERVIQEYKEGLEDFKPASQQYQDNITDVLATVKFMQAVELAHQPSVGRRSGLVLIAQKTSCSAAAYSRTSHILLTEASLVVGLRRRRAALAFTSCFKRKRHVILHRTPALPCSTVELTLQDCIITRAVVIRNGVGRAQFHRFLFASLGGVRAGDLVFGKYSTGEQKVFLPAVQRHRFRLFLRPRCELNQAAEPPPQQQKSPQQ</sequence>
<keyword evidence="2" id="KW-1185">Reference proteome</keyword>
<dbReference type="Proteomes" id="UP001166093">
    <property type="component" value="Unassembled WGS sequence"/>
</dbReference>